<keyword evidence="1" id="KW-0732">Signal</keyword>
<reference evidence="4" key="1">
    <citation type="journal article" date="2019" name="Int. J. Syst. Evol. Microbiol.">
        <title>The Global Catalogue of Microorganisms (GCM) 10K type strain sequencing project: providing services to taxonomists for standard genome sequencing and annotation.</title>
        <authorList>
            <consortium name="The Broad Institute Genomics Platform"/>
            <consortium name="The Broad Institute Genome Sequencing Center for Infectious Disease"/>
            <person name="Wu L."/>
            <person name="Ma J."/>
        </authorList>
    </citation>
    <scope>NUCLEOTIDE SEQUENCE [LARGE SCALE GENOMIC DNA]</scope>
    <source>
        <strain evidence="4">CCUG 43114</strain>
    </source>
</reference>
<dbReference type="SMART" id="SM00318">
    <property type="entry name" value="SNc"/>
    <property type="match status" value="1"/>
</dbReference>
<dbReference type="EMBL" id="JBHSLD010000007">
    <property type="protein sequence ID" value="MFC5380761.1"/>
    <property type="molecule type" value="Genomic_DNA"/>
</dbReference>
<keyword evidence="4" id="KW-1185">Reference proteome</keyword>
<dbReference type="PROSITE" id="PS51257">
    <property type="entry name" value="PROKAR_LIPOPROTEIN"/>
    <property type="match status" value="1"/>
</dbReference>
<evidence type="ECO:0000259" key="2">
    <source>
        <dbReference type="PROSITE" id="PS50830"/>
    </source>
</evidence>
<feature type="chain" id="PRO_5047303994" evidence="1">
    <location>
        <begin position="21"/>
        <end position="190"/>
    </location>
</feature>
<dbReference type="InterPro" id="IPR016071">
    <property type="entry name" value="Staphylococal_nuclease_OB-fold"/>
</dbReference>
<accession>A0ABW0GPC6</accession>
<dbReference type="Proteomes" id="UP001596122">
    <property type="component" value="Unassembled WGS sequence"/>
</dbReference>
<dbReference type="Pfam" id="PF00565">
    <property type="entry name" value="SNase"/>
    <property type="match status" value="1"/>
</dbReference>
<dbReference type="InterPro" id="IPR035437">
    <property type="entry name" value="SNase_OB-fold_sf"/>
</dbReference>
<proteinExistence type="predicted"/>
<dbReference type="Gene3D" id="2.40.50.90">
    <property type="match status" value="1"/>
</dbReference>
<organism evidence="3 4">
    <name type="scientific">Aquipuribacter nitratireducens</name>
    <dbReference type="NCBI Taxonomy" id="650104"/>
    <lineage>
        <taxon>Bacteria</taxon>
        <taxon>Bacillati</taxon>
        <taxon>Actinomycetota</taxon>
        <taxon>Actinomycetes</taxon>
        <taxon>Micrococcales</taxon>
        <taxon>Intrasporangiaceae</taxon>
        <taxon>Aquipuribacter</taxon>
    </lineage>
</organism>
<protein>
    <submittedName>
        <fullName evidence="3">Thermonuclease family protein</fullName>
    </submittedName>
</protein>
<sequence length="190" mass="19795">MRCGPLAAALLAAGAPVLVAGCAYDPADAFASAEAVATTDLAGVAPPDDAQPVEVVRVVDGDTVVVDGDPGPVLPDGGETRVRLLLVDTPEVDGPNAEEECLGPEASAYAEELMPPGSRLLLAPDEELLDDFDRTLAYAWTEDGRFVNELLVANGLAYAVVFPPNDEHIEAVLDAEDRARTARLGVWGSC</sequence>
<dbReference type="SUPFAM" id="SSF50199">
    <property type="entry name" value="Staphylococcal nuclease"/>
    <property type="match status" value="1"/>
</dbReference>
<evidence type="ECO:0000256" key="1">
    <source>
        <dbReference type="SAM" id="SignalP"/>
    </source>
</evidence>
<dbReference type="RefSeq" id="WP_340267686.1">
    <property type="nucleotide sequence ID" value="NZ_JBBEOG010000002.1"/>
</dbReference>
<name>A0ABW0GPC6_9MICO</name>
<evidence type="ECO:0000313" key="4">
    <source>
        <dbReference type="Proteomes" id="UP001596122"/>
    </source>
</evidence>
<dbReference type="PROSITE" id="PS50830">
    <property type="entry name" value="TNASE_3"/>
    <property type="match status" value="1"/>
</dbReference>
<comment type="caution">
    <text evidence="3">The sequence shown here is derived from an EMBL/GenBank/DDBJ whole genome shotgun (WGS) entry which is preliminary data.</text>
</comment>
<gene>
    <name evidence="3" type="ORF">ACFPJ6_08160</name>
</gene>
<feature type="signal peptide" evidence="1">
    <location>
        <begin position="1"/>
        <end position="20"/>
    </location>
</feature>
<feature type="domain" description="TNase-like" evidence="2">
    <location>
        <begin position="49"/>
        <end position="189"/>
    </location>
</feature>
<evidence type="ECO:0000313" key="3">
    <source>
        <dbReference type="EMBL" id="MFC5380761.1"/>
    </source>
</evidence>